<keyword evidence="2" id="KW-1185">Reference proteome</keyword>
<proteinExistence type="predicted"/>
<dbReference type="EMBL" id="WHPN01000392">
    <property type="protein sequence ID" value="KAF4405986.1"/>
    <property type="molecule type" value="Genomic_DNA"/>
</dbReference>
<dbReference type="RefSeq" id="WP_156207428.1">
    <property type="nucleotide sequence ID" value="NZ_WHPN01000392.1"/>
</dbReference>
<accession>A0ABQ7FAM7</accession>
<gene>
    <name evidence="1" type="ORF">GCU69_27325</name>
</gene>
<organism evidence="1 2">
    <name type="scientific">Streptomyces lycii</name>
    <dbReference type="NCBI Taxonomy" id="2654337"/>
    <lineage>
        <taxon>Bacteria</taxon>
        <taxon>Bacillati</taxon>
        <taxon>Actinomycetota</taxon>
        <taxon>Actinomycetes</taxon>
        <taxon>Kitasatosporales</taxon>
        <taxon>Streptomycetaceae</taxon>
        <taxon>Streptomyces</taxon>
    </lineage>
</organism>
<comment type="caution">
    <text evidence="1">The sequence shown here is derived from an EMBL/GenBank/DDBJ whole genome shotgun (WGS) entry which is preliminary data.</text>
</comment>
<dbReference type="Proteomes" id="UP000621266">
    <property type="component" value="Unassembled WGS sequence"/>
</dbReference>
<protein>
    <submittedName>
        <fullName evidence="1">Uncharacterized protein</fullName>
    </submittedName>
</protein>
<reference evidence="1 2" key="1">
    <citation type="submission" date="2019-10" db="EMBL/GenBank/DDBJ databases">
        <title>Streptomyces tenebrisbrunneis sp.nov., an endogenous actinomycete isolated from of Lycium ruthenicum.</title>
        <authorList>
            <person name="Ma L."/>
        </authorList>
    </citation>
    <scope>NUCLEOTIDE SEQUENCE [LARGE SCALE GENOMIC DNA]</scope>
    <source>
        <strain evidence="1 2">TRM 66187</strain>
    </source>
</reference>
<name>A0ABQ7FAM7_9ACTN</name>
<evidence type="ECO:0000313" key="2">
    <source>
        <dbReference type="Proteomes" id="UP000621266"/>
    </source>
</evidence>
<evidence type="ECO:0000313" key="1">
    <source>
        <dbReference type="EMBL" id="KAF4405986.1"/>
    </source>
</evidence>
<sequence length="67" mass="7139">MPQPASARTRRCRDCDGFPVVAIDTGRLHPDGTRVTLRVVCRACQGTGTAPLGPLLHAAATAVFPRR</sequence>